<dbReference type="EMBL" id="SIKX01000001">
    <property type="protein sequence ID" value="TBF18877.1"/>
    <property type="molecule type" value="Genomic_DNA"/>
</dbReference>
<gene>
    <name evidence="1" type="ORF">ELG94_11400</name>
</gene>
<protein>
    <submittedName>
        <fullName evidence="1">Uncharacterized protein</fullName>
    </submittedName>
</protein>
<name>A0AAE8U270_9HYPH</name>
<comment type="caution">
    <text evidence="1">The sequence shown here is derived from an EMBL/GenBank/DDBJ whole genome shotgun (WGS) entry which is preliminary data.</text>
</comment>
<evidence type="ECO:0000313" key="2">
    <source>
        <dbReference type="Proteomes" id="UP000291892"/>
    </source>
</evidence>
<reference evidence="1 2" key="1">
    <citation type="submission" date="2019-02" db="EMBL/GenBank/DDBJ databases">
        <title>The genomic architecture of introgression among sibling species of bacteria.</title>
        <authorList>
            <person name="Cavassim M.I.A."/>
            <person name="Moeskjaer S."/>
            <person name="Moslemi C."/>
            <person name="Fields B."/>
            <person name="Bachmann A."/>
            <person name="Vilhjalmsson B."/>
            <person name="Schierup M.H."/>
            <person name="Young J.P.W."/>
            <person name="Andersen S.U."/>
        </authorList>
    </citation>
    <scope>NUCLEOTIDE SEQUENCE [LARGE SCALE GENOMIC DNA]</scope>
    <source>
        <strain evidence="1 2">SM42</strain>
    </source>
</reference>
<dbReference type="AlphaFoldDB" id="A0AAE8U270"/>
<dbReference type="RefSeq" id="WP_130821881.1">
    <property type="nucleotide sequence ID" value="NZ_SIKX01000001.1"/>
</dbReference>
<dbReference type="Proteomes" id="UP000291892">
    <property type="component" value="Unassembled WGS sequence"/>
</dbReference>
<sequence>MRRRVLATLKTAFLSIIIIAGLCPAVEAACWSALKSPEWPQLAASIATIKLCEQLPGGPDRTKKFEVTAVDLCTAANGVSITAKASLTCGSSSGAFIQTPPLDGRVVATVTLDIGECRIMESNIDISGEVGGLLSSLPQTQQFAGSWAQSRLSHLCGLQ</sequence>
<evidence type="ECO:0000313" key="1">
    <source>
        <dbReference type="EMBL" id="TBF18877.1"/>
    </source>
</evidence>
<accession>A0AAE8U270</accession>
<organism evidence="1 2">
    <name type="scientific">Rhizobium ruizarguesonis</name>
    <dbReference type="NCBI Taxonomy" id="2081791"/>
    <lineage>
        <taxon>Bacteria</taxon>
        <taxon>Pseudomonadati</taxon>
        <taxon>Pseudomonadota</taxon>
        <taxon>Alphaproteobacteria</taxon>
        <taxon>Hyphomicrobiales</taxon>
        <taxon>Rhizobiaceae</taxon>
        <taxon>Rhizobium/Agrobacterium group</taxon>
        <taxon>Rhizobium</taxon>
    </lineage>
</organism>
<proteinExistence type="predicted"/>